<reference evidence="2" key="1">
    <citation type="submission" date="2015-06" db="UniProtKB">
        <authorList>
            <consortium name="EnsemblPlants"/>
        </authorList>
    </citation>
    <scope>IDENTIFICATION</scope>
</reference>
<dbReference type="GO" id="GO:0071944">
    <property type="term" value="C:cell periphery"/>
    <property type="evidence" value="ECO:0007669"/>
    <property type="project" value="TreeGrafter"/>
</dbReference>
<dbReference type="PANTHER" id="PTHR33470">
    <property type="entry name" value="OS01G0164075 PROTEIN"/>
    <property type="match status" value="1"/>
</dbReference>
<name>R7WCN1_AEGTA</name>
<sequence>MAWRRASVLAALVLVAAAACADAGESYGASMFTVTGTVLCQDCTNNWNAYAYNAKPIAGSVVAVTCLDEHRGRTVTHSVDTTDEEGVFKVEANAAVKLRVGIEVARRPKAPLAPCPGVRAFSVL</sequence>
<evidence type="ECO:0008006" key="3">
    <source>
        <dbReference type="Google" id="ProtNLM"/>
    </source>
</evidence>
<evidence type="ECO:0000313" key="2">
    <source>
        <dbReference type="EnsemblPlants" id="EMT20336"/>
    </source>
</evidence>
<accession>R7WCN1</accession>
<dbReference type="AlphaFoldDB" id="R7WCN1"/>
<evidence type="ECO:0000256" key="1">
    <source>
        <dbReference type="ARBA" id="ARBA00022729"/>
    </source>
</evidence>
<dbReference type="PROSITE" id="PS51257">
    <property type="entry name" value="PROKAR_LIPOPROTEIN"/>
    <property type="match status" value="1"/>
</dbReference>
<dbReference type="EnsemblPlants" id="EMT20336">
    <property type="protein sequence ID" value="EMT20336"/>
    <property type="gene ID" value="F775_03115"/>
</dbReference>
<dbReference type="Pfam" id="PF01190">
    <property type="entry name" value="Pollen_Ole_e_1"/>
    <property type="match status" value="1"/>
</dbReference>
<organism evidence="2">
    <name type="scientific">Aegilops tauschii</name>
    <name type="common">Tausch's goatgrass</name>
    <name type="synonym">Aegilops squarrosa</name>
    <dbReference type="NCBI Taxonomy" id="37682"/>
    <lineage>
        <taxon>Eukaryota</taxon>
        <taxon>Viridiplantae</taxon>
        <taxon>Streptophyta</taxon>
        <taxon>Embryophyta</taxon>
        <taxon>Tracheophyta</taxon>
        <taxon>Spermatophyta</taxon>
        <taxon>Magnoliopsida</taxon>
        <taxon>Liliopsida</taxon>
        <taxon>Poales</taxon>
        <taxon>Poaceae</taxon>
        <taxon>BOP clade</taxon>
        <taxon>Pooideae</taxon>
        <taxon>Triticodae</taxon>
        <taxon>Triticeae</taxon>
        <taxon>Triticinae</taxon>
        <taxon>Aegilops</taxon>
    </lineage>
</organism>
<dbReference type="PANTHER" id="PTHR33470:SF29">
    <property type="entry name" value="POLLEN OLE E 1 ALLERGEN AND EXTENSIN FAMILY PROTEIN"/>
    <property type="match status" value="1"/>
</dbReference>
<keyword evidence="1" id="KW-0732">Signal</keyword>
<protein>
    <recommendedName>
        <fullName evidence="3">Pollen-specific protein C13</fullName>
    </recommendedName>
</protein>
<proteinExistence type="predicted"/>